<reference evidence="2" key="1">
    <citation type="submission" date="2022-07" db="EMBL/GenBank/DDBJ databases">
        <title>Genome analysis of Parmales, a sister group of diatoms, reveals the evolutionary specialization of diatoms from phago-mixotrophs to photoautotrophs.</title>
        <authorList>
            <person name="Ban H."/>
            <person name="Sato S."/>
            <person name="Yoshikawa S."/>
            <person name="Kazumasa Y."/>
            <person name="Nakamura Y."/>
            <person name="Ichinomiya M."/>
            <person name="Saitoh K."/>
            <person name="Sato N."/>
            <person name="Blanc-Mathieu R."/>
            <person name="Endo H."/>
            <person name="Kuwata A."/>
            <person name="Ogata H."/>
        </authorList>
    </citation>
    <scope>NUCLEOTIDE SEQUENCE</scope>
</reference>
<evidence type="ECO:0000256" key="1">
    <source>
        <dbReference type="SAM" id="MobiDB-lite"/>
    </source>
</evidence>
<evidence type="ECO:0000313" key="3">
    <source>
        <dbReference type="Proteomes" id="UP001165082"/>
    </source>
</evidence>
<dbReference type="AlphaFoldDB" id="A0A9W7A111"/>
<protein>
    <submittedName>
        <fullName evidence="2">Uncharacterized protein</fullName>
    </submittedName>
</protein>
<comment type="caution">
    <text evidence="2">The sequence shown here is derived from an EMBL/GenBank/DDBJ whole genome shotgun (WGS) entry which is preliminary data.</text>
</comment>
<organism evidence="2 3">
    <name type="scientific">Triparma retinervis</name>
    <dbReference type="NCBI Taxonomy" id="2557542"/>
    <lineage>
        <taxon>Eukaryota</taxon>
        <taxon>Sar</taxon>
        <taxon>Stramenopiles</taxon>
        <taxon>Ochrophyta</taxon>
        <taxon>Bolidophyceae</taxon>
        <taxon>Parmales</taxon>
        <taxon>Triparmaceae</taxon>
        <taxon>Triparma</taxon>
    </lineage>
</organism>
<name>A0A9W7A111_9STRA</name>
<feature type="non-terminal residue" evidence="2">
    <location>
        <position position="199"/>
    </location>
</feature>
<dbReference type="EMBL" id="BRXZ01002375">
    <property type="protein sequence ID" value="GMH60713.1"/>
    <property type="molecule type" value="Genomic_DNA"/>
</dbReference>
<evidence type="ECO:0000313" key="2">
    <source>
        <dbReference type="EMBL" id="GMH60713.1"/>
    </source>
</evidence>
<accession>A0A9W7A111</accession>
<proteinExistence type="predicted"/>
<sequence>MRRNARGCRTGKGICVNPEDMIANNGPSNWNNEPGKRRTSKGRQARNQTRQQQKAAEQIQKDMAKKISLLLPAASSIYTVDQTYPVAVTLTAFERFYAILFYNWTHPEEYLLDEHYWSMTHPKERTTCSSTPPPHNASASPPPVLQTPNFPEDIIHPATRQCKYAMLVDKLCIKGGVINHHKHTPTSTTLHVPSRYNDM</sequence>
<dbReference type="Proteomes" id="UP001165082">
    <property type="component" value="Unassembled WGS sequence"/>
</dbReference>
<feature type="region of interest" description="Disordered" evidence="1">
    <location>
        <begin position="21"/>
        <end position="52"/>
    </location>
</feature>
<gene>
    <name evidence="2" type="ORF">TrRE_jg12851</name>
</gene>
<keyword evidence="3" id="KW-1185">Reference proteome</keyword>